<dbReference type="GO" id="GO:0005886">
    <property type="term" value="C:plasma membrane"/>
    <property type="evidence" value="ECO:0007669"/>
    <property type="project" value="TreeGrafter"/>
</dbReference>
<dbReference type="PANTHER" id="PTHR21262">
    <property type="entry name" value="GUANOSINE-3',5'-BIS DIPHOSPHATE 3'-PYROPHOSPHOHYDROLASE"/>
    <property type="match status" value="1"/>
</dbReference>
<dbReference type="EC" id="2.7.6.5" evidence="6"/>
<dbReference type="InterPro" id="IPR045865">
    <property type="entry name" value="ACT-like_dom_sf"/>
</dbReference>
<evidence type="ECO:0000256" key="1">
    <source>
        <dbReference type="ARBA" id="ARBA00007476"/>
    </source>
</evidence>
<reference evidence="6" key="1">
    <citation type="submission" date="2018-06" db="EMBL/GenBank/DDBJ databases">
        <authorList>
            <person name="Zhirakovskaya E."/>
        </authorList>
    </citation>
    <scope>NUCLEOTIDE SEQUENCE</scope>
</reference>
<dbReference type="AlphaFoldDB" id="A0A3B0ZEK7"/>
<dbReference type="GO" id="GO:0015969">
    <property type="term" value="P:guanosine tetraphosphate metabolic process"/>
    <property type="evidence" value="ECO:0007669"/>
    <property type="project" value="InterPro"/>
</dbReference>
<dbReference type="FunFam" id="3.30.460.10:FF:000001">
    <property type="entry name" value="GTP pyrophosphokinase RelA"/>
    <property type="match status" value="1"/>
</dbReference>
<dbReference type="CDD" id="cd01668">
    <property type="entry name" value="TGS_RSH"/>
    <property type="match status" value="1"/>
</dbReference>
<dbReference type="InterPro" id="IPR043519">
    <property type="entry name" value="NT_sf"/>
</dbReference>
<dbReference type="InterPro" id="IPR004811">
    <property type="entry name" value="RelA/Spo_fam"/>
</dbReference>
<dbReference type="InterPro" id="IPR012676">
    <property type="entry name" value="TGS-like"/>
</dbReference>
<dbReference type="Pfam" id="PF19296">
    <property type="entry name" value="RelA_AH_RIS"/>
    <property type="match status" value="1"/>
</dbReference>
<dbReference type="Gene3D" id="3.30.460.10">
    <property type="entry name" value="Beta Polymerase, domain 2"/>
    <property type="match status" value="1"/>
</dbReference>
<gene>
    <name evidence="6" type="ORF">MNBD_GAMMA22-1550</name>
</gene>
<dbReference type="GO" id="GO:0016301">
    <property type="term" value="F:kinase activity"/>
    <property type="evidence" value="ECO:0007669"/>
    <property type="project" value="UniProtKB-KW"/>
</dbReference>
<sequence>MMDMQIQSTILENFTNNQGVNDWLVNLGVNNSADQVSLIYRAFEFARDAHAQQIRASGELHITHTVAVAEILATLHLDHETLAAAILHDVIEDTDKNLPQLEEAFGSQISHLVDGVTKMNIIDQQVDSFSSDSKYKQGHTESLRKLLLAMAEDVRVVLIKLADRLHNMRTLKYLPEYKQKRIAHETLDIYAPLANRLGIWQMKWELEDLSLRYIEPRTYKKVAEFLDERRVDREEYIARVTTVVTEALRNSNINAEVTGRPKHIYSIWRKMKRKGIRFNELYDVRAVRVVVESIADCYSALGVIHSKWRHIPKEFDDYIATPKENMYQSIHSAVVGPEGKTLEVQIRTKQMNEHAELGIAAHWRYKEGSSHNKGYEQKIAWLRQLLQWKEESEDDSDFIDRFKSEVFEERVYVLTPNGDIIDMSQGATPLDFAYHIHSEVGHRCRGAKVNGRIVPLTYELKNADQVEILTNNNGTPSRDWLNNQLGYLNTSRARSHVRHWFKLQDSDMNIDAGKHTLEKELHRLRIKDVQYSEFAEYFKFKTTDDFFSAIGRGDINSSQLSPAAANLSNQNIALKQKVKISKPKEISKSSNNISVQGVGNLLTNFATCCKPVMGDDIIGYITNGRGVTIHRRDCKNILNMSTDMSARLIAVDWNIRAEQIFPVGVIIEAIDRKGLLRDITSIVANENINLISVNTLSNKSENTAKMKITIEISNVDELSRVLIKIEQLPNIFEAYRSVE</sequence>
<dbReference type="SUPFAM" id="SSF109604">
    <property type="entry name" value="HD-domain/PDEase-like"/>
    <property type="match status" value="1"/>
</dbReference>
<feature type="domain" description="TGS" evidence="5">
    <location>
        <begin position="407"/>
        <end position="470"/>
    </location>
</feature>
<dbReference type="PROSITE" id="PS51831">
    <property type="entry name" value="HD"/>
    <property type="match status" value="1"/>
</dbReference>
<evidence type="ECO:0000313" key="6">
    <source>
        <dbReference type="EMBL" id="VAW91868.1"/>
    </source>
</evidence>
<dbReference type="InterPro" id="IPR045600">
    <property type="entry name" value="RelA/SpoT_AH_RIS"/>
</dbReference>
<protein>
    <submittedName>
        <fullName evidence="6">Inactive (P)ppGpp 3'-pyrophosphohydrolase domain / GTP pyrophosphokinase, (P)ppGpp synthetase I</fullName>
        <ecNumber evidence="6">2.7.6.5</ecNumber>
    </submittedName>
</protein>
<feature type="domain" description="HD" evidence="4">
    <location>
        <begin position="61"/>
        <end position="168"/>
    </location>
</feature>
<dbReference type="Pfam" id="PF13291">
    <property type="entry name" value="ACT_4"/>
    <property type="match status" value="1"/>
</dbReference>
<dbReference type="Gene3D" id="3.30.70.260">
    <property type="match status" value="1"/>
</dbReference>
<dbReference type="EMBL" id="UOFS01000007">
    <property type="protein sequence ID" value="VAW91868.1"/>
    <property type="molecule type" value="Genomic_DNA"/>
</dbReference>
<accession>A0A3B0ZEK7</accession>
<dbReference type="PANTHER" id="PTHR21262:SF31">
    <property type="entry name" value="GTP PYROPHOSPHOKINASE"/>
    <property type="match status" value="1"/>
</dbReference>
<dbReference type="InterPro" id="IPR007685">
    <property type="entry name" value="RelA_SpoT"/>
</dbReference>
<dbReference type="SMART" id="SM00471">
    <property type="entry name" value="HDc"/>
    <property type="match status" value="1"/>
</dbReference>
<dbReference type="InterPro" id="IPR004095">
    <property type="entry name" value="TGS"/>
</dbReference>
<dbReference type="Pfam" id="PF04607">
    <property type="entry name" value="RelA_SpoT"/>
    <property type="match status" value="1"/>
</dbReference>
<dbReference type="InterPro" id="IPR002912">
    <property type="entry name" value="ACT_dom"/>
</dbReference>
<dbReference type="NCBIfam" id="TIGR00691">
    <property type="entry name" value="spoT_relA"/>
    <property type="match status" value="1"/>
</dbReference>
<comment type="pathway">
    <text evidence="2">Purine metabolism.</text>
</comment>
<dbReference type="GO" id="GO:0008728">
    <property type="term" value="F:GTP diphosphokinase activity"/>
    <property type="evidence" value="ECO:0007669"/>
    <property type="project" value="UniProtKB-EC"/>
</dbReference>
<dbReference type="FunFam" id="1.10.3210.10:FF:000001">
    <property type="entry name" value="GTP pyrophosphokinase RelA"/>
    <property type="match status" value="1"/>
</dbReference>
<dbReference type="CDD" id="cd04876">
    <property type="entry name" value="ACT_RelA-SpoT"/>
    <property type="match status" value="1"/>
</dbReference>
<dbReference type="Pfam" id="PF02824">
    <property type="entry name" value="TGS"/>
    <property type="match status" value="1"/>
</dbReference>
<evidence type="ECO:0000259" key="3">
    <source>
        <dbReference type="PROSITE" id="PS51671"/>
    </source>
</evidence>
<organism evidence="6">
    <name type="scientific">hydrothermal vent metagenome</name>
    <dbReference type="NCBI Taxonomy" id="652676"/>
    <lineage>
        <taxon>unclassified sequences</taxon>
        <taxon>metagenomes</taxon>
        <taxon>ecological metagenomes</taxon>
    </lineage>
</organism>
<dbReference type="SUPFAM" id="SSF81301">
    <property type="entry name" value="Nucleotidyltransferase"/>
    <property type="match status" value="1"/>
</dbReference>
<dbReference type="SUPFAM" id="SSF55021">
    <property type="entry name" value="ACT-like"/>
    <property type="match status" value="1"/>
</dbReference>
<dbReference type="PROSITE" id="PS51880">
    <property type="entry name" value="TGS"/>
    <property type="match status" value="1"/>
</dbReference>
<dbReference type="FunFam" id="3.10.20.30:FF:000002">
    <property type="entry name" value="GTP pyrophosphokinase (RelA/SpoT)"/>
    <property type="match status" value="1"/>
</dbReference>
<proteinExistence type="inferred from homology"/>
<dbReference type="SUPFAM" id="SSF81271">
    <property type="entry name" value="TGS-like"/>
    <property type="match status" value="1"/>
</dbReference>
<dbReference type="CDD" id="cd05399">
    <property type="entry name" value="NT_Rel-Spo_like"/>
    <property type="match status" value="1"/>
</dbReference>
<dbReference type="SMART" id="SM00954">
    <property type="entry name" value="RelA_SpoT"/>
    <property type="match status" value="1"/>
</dbReference>
<evidence type="ECO:0000259" key="4">
    <source>
        <dbReference type="PROSITE" id="PS51831"/>
    </source>
</evidence>
<keyword evidence="6" id="KW-0378">Hydrolase</keyword>
<dbReference type="InterPro" id="IPR003607">
    <property type="entry name" value="HD/PDEase_dom"/>
</dbReference>
<dbReference type="Gene3D" id="3.10.20.30">
    <property type="match status" value="1"/>
</dbReference>
<dbReference type="Pfam" id="PF13328">
    <property type="entry name" value="HD_4"/>
    <property type="match status" value="1"/>
</dbReference>
<evidence type="ECO:0000256" key="2">
    <source>
        <dbReference type="ARBA" id="ARBA00025704"/>
    </source>
</evidence>
<dbReference type="CDD" id="cd00077">
    <property type="entry name" value="HDc"/>
    <property type="match status" value="1"/>
</dbReference>
<dbReference type="GO" id="GO:0008893">
    <property type="term" value="F:guanosine-3',5'-bis(diphosphate) 3'-diphosphatase activity"/>
    <property type="evidence" value="ECO:0007669"/>
    <property type="project" value="TreeGrafter"/>
</dbReference>
<dbReference type="InterPro" id="IPR006674">
    <property type="entry name" value="HD_domain"/>
</dbReference>
<keyword evidence="6" id="KW-0418">Kinase</keyword>
<dbReference type="PROSITE" id="PS51671">
    <property type="entry name" value="ACT"/>
    <property type="match status" value="1"/>
</dbReference>
<dbReference type="InterPro" id="IPR012675">
    <property type="entry name" value="Beta-grasp_dom_sf"/>
</dbReference>
<name>A0A3B0ZEK7_9ZZZZ</name>
<comment type="similarity">
    <text evidence="1">Belongs to the RelA/SpoT family.</text>
</comment>
<dbReference type="InterPro" id="IPR033655">
    <property type="entry name" value="TGS_RelA/SpoT"/>
</dbReference>
<evidence type="ECO:0000259" key="5">
    <source>
        <dbReference type="PROSITE" id="PS51880"/>
    </source>
</evidence>
<feature type="domain" description="ACT" evidence="3">
    <location>
        <begin position="664"/>
        <end position="739"/>
    </location>
</feature>
<dbReference type="NCBIfam" id="NF008124">
    <property type="entry name" value="PRK10872.1"/>
    <property type="match status" value="1"/>
</dbReference>
<keyword evidence="6" id="KW-0808">Transferase</keyword>
<dbReference type="Gene3D" id="1.10.3210.10">
    <property type="entry name" value="Hypothetical protein af1432"/>
    <property type="match status" value="1"/>
</dbReference>
<dbReference type="GO" id="GO:0042594">
    <property type="term" value="P:response to starvation"/>
    <property type="evidence" value="ECO:0007669"/>
    <property type="project" value="TreeGrafter"/>
</dbReference>